<gene>
    <name evidence="7" type="ORF">BN1356_00222</name>
</gene>
<evidence type="ECO:0000259" key="6">
    <source>
        <dbReference type="Pfam" id="PF07992"/>
    </source>
</evidence>
<protein>
    <submittedName>
        <fullName evidence="7">NADH oxidase</fullName>
    </submittedName>
</protein>
<dbReference type="Proteomes" id="UP000198604">
    <property type="component" value="Unassembled WGS sequence"/>
</dbReference>
<evidence type="ECO:0000313" key="7">
    <source>
        <dbReference type="EMBL" id="CQR23852.1"/>
    </source>
</evidence>
<dbReference type="PRINTS" id="PR00411">
    <property type="entry name" value="PNDRDTASEI"/>
</dbReference>
<name>A0A0E4H6L4_9STRE</name>
<sequence length="438" mass="48701">MKIVIVGASLSGLAAAVKSRQLYPESSITIIEKSSQLAAVPMALEWLFKSNEGEVPSYFDLLEQLKTLQVDYFLNHEVQSIDPAQKRLSLRGAQVSQLSYDCLIVATGSTQKSHYIKGGHHPGVLLCKDDMVRLEENPLFVRAKEVALIGGGQLGLRLSEKCQSLGKHVHLFEAGEHLDFKHCDADMAALLETSMVESGLNLYLSHRVQKIEKCHDHFLILTKSAKRSVDVVLMCAGLRPNTHFLEDQHILANDGTIPVNAFLETKLPQVFAVGDTIKLDFLQENDPRYLPLINTAIRTGEIAAYNLNGPRIAIEPSVKLVSGYYYGWFRTAIGMTSDEAELFQEIAVITYKGSLTHDRGEELRMKLIVSRETGQLLGAQLLSAMDCSYLLQCLVQPIRLGMTDLEIAFQDFLMTVGQTNPFYHLHKALLMSASAREV</sequence>
<dbReference type="AlphaFoldDB" id="A0A0E4H6L4"/>
<dbReference type="InterPro" id="IPR050260">
    <property type="entry name" value="FAD-bd_OxRdtase"/>
</dbReference>
<dbReference type="EMBL" id="CTEN01000001">
    <property type="protein sequence ID" value="CQR23852.1"/>
    <property type="molecule type" value="Genomic_DNA"/>
</dbReference>
<feature type="domain" description="FAD/NAD(P)-binding" evidence="6">
    <location>
        <begin position="1"/>
        <end position="300"/>
    </location>
</feature>
<keyword evidence="5" id="KW-0676">Redox-active center</keyword>
<organism evidence="7 8">
    <name type="scientific">Streptococcus varani</name>
    <dbReference type="NCBI Taxonomy" id="1608583"/>
    <lineage>
        <taxon>Bacteria</taxon>
        <taxon>Bacillati</taxon>
        <taxon>Bacillota</taxon>
        <taxon>Bacilli</taxon>
        <taxon>Lactobacillales</taxon>
        <taxon>Streptococcaceae</taxon>
        <taxon>Streptococcus</taxon>
    </lineage>
</organism>
<keyword evidence="4" id="KW-0560">Oxidoreductase</keyword>
<dbReference type="STRING" id="1608583.BN1356_00222"/>
<dbReference type="Gene3D" id="3.50.50.60">
    <property type="entry name" value="FAD/NAD(P)-binding domain"/>
    <property type="match status" value="2"/>
</dbReference>
<keyword evidence="8" id="KW-1185">Reference proteome</keyword>
<dbReference type="PANTHER" id="PTHR43429">
    <property type="entry name" value="PYRIDINE NUCLEOTIDE-DISULFIDE OXIDOREDUCTASE DOMAIN-CONTAINING"/>
    <property type="match status" value="1"/>
</dbReference>
<evidence type="ECO:0000256" key="4">
    <source>
        <dbReference type="ARBA" id="ARBA00023002"/>
    </source>
</evidence>
<dbReference type="InterPro" id="IPR016156">
    <property type="entry name" value="FAD/NAD-linked_Rdtase_dimer_sf"/>
</dbReference>
<reference evidence="8" key="1">
    <citation type="submission" date="2015-03" db="EMBL/GenBank/DDBJ databases">
        <authorList>
            <person name="Urmite Genomes"/>
        </authorList>
    </citation>
    <scope>NUCLEOTIDE SEQUENCE [LARGE SCALE GENOMIC DNA]</scope>
    <source>
        <strain evidence="8">FF10</strain>
    </source>
</reference>
<dbReference type="RefSeq" id="WP_093649594.1">
    <property type="nucleotide sequence ID" value="NZ_CTEN01000001.1"/>
</dbReference>
<evidence type="ECO:0000256" key="5">
    <source>
        <dbReference type="ARBA" id="ARBA00023284"/>
    </source>
</evidence>
<dbReference type="SUPFAM" id="SSF55424">
    <property type="entry name" value="FAD/NAD-linked reductases, dimerisation (C-terminal) domain"/>
    <property type="match status" value="1"/>
</dbReference>
<evidence type="ECO:0000313" key="8">
    <source>
        <dbReference type="Proteomes" id="UP000198604"/>
    </source>
</evidence>
<evidence type="ECO:0000256" key="1">
    <source>
        <dbReference type="ARBA" id="ARBA00001974"/>
    </source>
</evidence>
<dbReference type="Pfam" id="PF07992">
    <property type="entry name" value="Pyr_redox_2"/>
    <property type="match status" value="1"/>
</dbReference>
<dbReference type="InterPro" id="IPR023753">
    <property type="entry name" value="FAD/NAD-binding_dom"/>
</dbReference>
<proteinExistence type="predicted"/>
<comment type="cofactor">
    <cofactor evidence="1">
        <name>FAD</name>
        <dbReference type="ChEBI" id="CHEBI:57692"/>
    </cofactor>
</comment>
<dbReference type="InterPro" id="IPR036188">
    <property type="entry name" value="FAD/NAD-bd_sf"/>
</dbReference>
<dbReference type="SUPFAM" id="SSF51905">
    <property type="entry name" value="FAD/NAD(P)-binding domain"/>
    <property type="match status" value="1"/>
</dbReference>
<dbReference type="GO" id="GO:0016491">
    <property type="term" value="F:oxidoreductase activity"/>
    <property type="evidence" value="ECO:0007669"/>
    <property type="project" value="UniProtKB-KW"/>
</dbReference>
<dbReference type="PANTHER" id="PTHR43429:SF1">
    <property type="entry name" value="NAD(P)H SULFUR OXIDOREDUCTASE (COA-DEPENDENT)"/>
    <property type="match status" value="1"/>
</dbReference>
<dbReference type="PRINTS" id="PR00368">
    <property type="entry name" value="FADPNR"/>
</dbReference>
<dbReference type="Gene3D" id="3.30.390.30">
    <property type="match status" value="1"/>
</dbReference>
<keyword evidence="2" id="KW-0285">Flavoprotein</keyword>
<dbReference type="OrthoDB" id="9802028at2"/>
<accession>A0A0E4H6L4</accession>
<evidence type="ECO:0000256" key="2">
    <source>
        <dbReference type="ARBA" id="ARBA00022630"/>
    </source>
</evidence>
<evidence type="ECO:0000256" key="3">
    <source>
        <dbReference type="ARBA" id="ARBA00022827"/>
    </source>
</evidence>
<keyword evidence="3" id="KW-0274">FAD</keyword>